<name>A0ACA9SPF6_9GLOM</name>
<proteinExistence type="predicted"/>
<sequence>ENKKIKAENDENTKENLQYEETLKTLDSNINTAISLFNVKYNINDPIEKRMKQL</sequence>
<dbReference type="Proteomes" id="UP000789920">
    <property type="component" value="Unassembled WGS sequence"/>
</dbReference>
<feature type="non-terminal residue" evidence="1">
    <location>
        <position position="1"/>
    </location>
</feature>
<evidence type="ECO:0000313" key="1">
    <source>
        <dbReference type="EMBL" id="CAG8845676.1"/>
    </source>
</evidence>
<organism evidence="1 2">
    <name type="scientific">Racocetra persica</name>
    <dbReference type="NCBI Taxonomy" id="160502"/>
    <lineage>
        <taxon>Eukaryota</taxon>
        <taxon>Fungi</taxon>
        <taxon>Fungi incertae sedis</taxon>
        <taxon>Mucoromycota</taxon>
        <taxon>Glomeromycotina</taxon>
        <taxon>Glomeromycetes</taxon>
        <taxon>Diversisporales</taxon>
        <taxon>Gigasporaceae</taxon>
        <taxon>Racocetra</taxon>
    </lineage>
</organism>
<accession>A0ACA9SPF6</accession>
<dbReference type="EMBL" id="CAJVQC010147850">
    <property type="protein sequence ID" value="CAG8845676.1"/>
    <property type="molecule type" value="Genomic_DNA"/>
</dbReference>
<feature type="non-terminal residue" evidence="1">
    <location>
        <position position="54"/>
    </location>
</feature>
<keyword evidence="2" id="KW-1185">Reference proteome</keyword>
<comment type="caution">
    <text evidence="1">The sequence shown here is derived from an EMBL/GenBank/DDBJ whole genome shotgun (WGS) entry which is preliminary data.</text>
</comment>
<protein>
    <submittedName>
        <fullName evidence="1">30758_t:CDS:1</fullName>
    </submittedName>
</protein>
<gene>
    <name evidence="1" type="ORF">RPERSI_LOCUS33772</name>
</gene>
<evidence type="ECO:0000313" key="2">
    <source>
        <dbReference type="Proteomes" id="UP000789920"/>
    </source>
</evidence>
<reference evidence="1" key="1">
    <citation type="submission" date="2021-06" db="EMBL/GenBank/DDBJ databases">
        <authorList>
            <person name="Kallberg Y."/>
            <person name="Tangrot J."/>
            <person name="Rosling A."/>
        </authorList>
    </citation>
    <scope>NUCLEOTIDE SEQUENCE</scope>
    <source>
        <strain evidence="1">MA461A</strain>
    </source>
</reference>